<feature type="transmembrane region" description="Helical" evidence="1">
    <location>
        <begin position="226"/>
        <end position="244"/>
    </location>
</feature>
<keyword evidence="1" id="KW-0812">Transmembrane</keyword>
<dbReference type="KEGG" id="ppsc:EHS13_12000"/>
<feature type="transmembrane region" description="Helical" evidence="1">
    <location>
        <begin position="256"/>
        <end position="278"/>
    </location>
</feature>
<dbReference type="EMBL" id="CP034235">
    <property type="protein sequence ID" value="QGQ95551.1"/>
    <property type="molecule type" value="Genomic_DNA"/>
</dbReference>
<name>A0A6B8RGG8_9BACL</name>
<dbReference type="OrthoDB" id="2620511at2"/>
<organism evidence="2 3">
    <name type="scientific">Paenibacillus psychroresistens</name>
    <dbReference type="NCBI Taxonomy" id="1778678"/>
    <lineage>
        <taxon>Bacteria</taxon>
        <taxon>Bacillati</taxon>
        <taxon>Bacillota</taxon>
        <taxon>Bacilli</taxon>
        <taxon>Bacillales</taxon>
        <taxon>Paenibacillaceae</taxon>
        <taxon>Paenibacillus</taxon>
    </lineage>
</organism>
<dbReference type="Proteomes" id="UP000426246">
    <property type="component" value="Chromosome"/>
</dbReference>
<protein>
    <submittedName>
        <fullName evidence="2">Uncharacterized protein</fullName>
    </submittedName>
</protein>
<feature type="transmembrane region" description="Helical" evidence="1">
    <location>
        <begin position="162"/>
        <end position="182"/>
    </location>
</feature>
<evidence type="ECO:0000313" key="2">
    <source>
        <dbReference type="EMBL" id="QGQ95551.1"/>
    </source>
</evidence>
<feature type="transmembrane region" description="Helical" evidence="1">
    <location>
        <begin position="98"/>
        <end position="119"/>
    </location>
</feature>
<gene>
    <name evidence="2" type="ORF">EHS13_12000</name>
</gene>
<evidence type="ECO:0000256" key="1">
    <source>
        <dbReference type="SAM" id="Phobius"/>
    </source>
</evidence>
<keyword evidence="3" id="KW-1185">Reference proteome</keyword>
<feature type="transmembrane region" description="Helical" evidence="1">
    <location>
        <begin position="134"/>
        <end position="155"/>
    </location>
</feature>
<keyword evidence="1" id="KW-1133">Transmembrane helix</keyword>
<reference evidence="3" key="1">
    <citation type="submission" date="2018-11" db="EMBL/GenBank/DDBJ databases">
        <title>Complete genome sequence of Paenibacillus sp. ML311-T8.</title>
        <authorList>
            <person name="Nam Y.-D."/>
            <person name="Kang J."/>
            <person name="Chung W.-H."/>
            <person name="Park Y.S."/>
        </authorList>
    </citation>
    <scope>NUCLEOTIDE SEQUENCE [LARGE SCALE GENOMIC DNA]</scope>
    <source>
        <strain evidence="3">ML311-T8</strain>
    </source>
</reference>
<dbReference type="RefSeq" id="WP_155700588.1">
    <property type="nucleotide sequence ID" value="NZ_CP034235.1"/>
</dbReference>
<accession>A0A6B8RGG8</accession>
<evidence type="ECO:0000313" key="3">
    <source>
        <dbReference type="Proteomes" id="UP000426246"/>
    </source>
</evidence>
<sequence>MRNVVNYIGVEWKLMFRGYGIWIILSGLLGIFYLVSSEAYYNSNLGFKAMHTLMMLLPLFISIFFLAMYVARREATTRTQFLLPSLPYKTREIVASKLLALAIPFTLLQLMPALLYLFLATRIGFSFTELRSGFYILLASVIPGWFILLVGYLIGSMSKKRTIYLLGIFVFISLTYGVNLFLTKLAPFLDIVDFTQLDFFAPMQSTKVYSKIWGFTLDCNYWLHRLFYLSLIIGLVWSYIYWKAWKRKELANHNRYYVAISLISIILLSSLAAYISVWQGRVQGFHHELVLYKSAKPQIYSSSYEQIIASDYQLDVTTNDRHKLEVTAHFIITNLTGAEQARFPLTLRHNFHVQEVLINDQKAAADSAGNEDVIWITPNQALKVGEALKVKLVYSGPVDEWRNMPQYEGNLLIRSVFVDSDRINLLGSYGWYPIGGIHLLTEYGLDYEPKHYLKDHTFQAPLSDFKVAVHTASNFKLYSNGIVTSEKQALNKLNIDFIAKQASGFSLVGGALQIVEHTASDKTLRLIAGKQMNTKQQEMKLSFLAETAQQLQDILELTMGIKVKNPLGANETFMTLGDNDPFGAIENPNSTYNSESKQAWRSPFNNINGIKLLPATFTWELLPQKAQIIQWLLPQYMEGETRLNISTEGVFYDLLAAYMTVKPSDKKEDLLTRKFDNGNPNLIHALINDVYLKSSDEHFQIFIRDLYTELTKSDGTYEQTRQRLLTFIKSRADRQL</sequence>
<keyword evidence="1" id="KW-0472">Membrane</keyword>
<dbReference type="AlphaFoldDB" id="A0A6B8RGG8"/>
<feature type="transmembrane region" description="Helical" evidence="1">
    <location>
        <begin position="53"/>
        <end position="71"/>
    </location>
</feature>
<feature type="transmembrane region" description="Helical" evidence="1">
    <location>
        <begin position="21"/>
        <end position="41"/>
    </location>
</feature>
<proteinExistence type="predicted"/>